<keyword evidence="2" id="KW-1185">Reference proteome</keyword>
<dbReference type="PANTHER" id="PTHR33539">
    <property type="entry name" value="UPF0764 PROTEIN C16ORF89"/>
    <property type="match status" value="1"/>
</dbReference>
<evidence type="ECO:0000313" key="1">
    <source>
        <dbReference type="EMBL" id="CAL1538560.1"/>
    </source>
</evidence>
<gene>
    <name evidence="1" type="ORF">GSLYS_00012381001</name>
</gene>
<dbReference type="Pfam" id="PF15882">
    <property type="entry name" value="DUF4735"/>
    <property type="match status" value="1"/>
</dbReference>
<comment type="caution">
    <text evidence="1">The sequence shown here is derived from an EMBL/GenBank/DDBJ whole genome shotgun (WGS) entry which is preliminary data.</text>
</comment>
<feature type="non-terminal residue" evidence="1">
    <location>
        <position position="69"/>
    </location>
</feature>
<dbReference type="PANTHER" id="PTHR33539:SF1">
    <property type="entry name" value="UPF0764 PROTEIN C16ORF89"/>
    <property type="match status" value="1"/>
</dbReference>
<dbReference type="Proteomes" id="UP001497497">
    <property type="component" value="Unassembled WGS sequence"/>
</dbReference>
<proteinExistence type="predicted"/>
<dbReference type="AlphaFoldDB" id="A0AAV2I1P7"/>
<reference evidence="1 2" key="1">
    <citation type="submission" date="2024-04" db="EMBL/GenBank/DDBJ databases">
        <authorList>
            <consortium name="Genoscope - CEA"/>
            <person name="William W."/>
        </authorList>
    </citation>
    <scope>NUCLEOTIDE SEQUENCE [LARGE SCALE GENOMIC DNA]</scope>
</reference>
<accession>A0AAV2I1P7</accession>
<organism evidence="1 2">
    <name type="scientific">Lymnaea stagnalis</name>
    <name type="common">Great pond snail</name>
    <name type="synonym">Helix stagnalis</name>
    <dbReference type="NCBI Taxonomy" id="6523"/>
    <lineage>
        <taxon>Eukaryota</taxon>
        <taxon>Metazoa</taxon>
        <taxon>Spiralia</taxon>
        <taxon>Lophotrochozoa</taxon>
        <taxon>Mollusca</taxon>
        <taxon>Gastropoda</taxon>
        <taxon>Heterobranchia</taxon>
        <taxon>Euthyneura</taxon>
        <taxon>Panpulmonata</taxon>
        <taxon>Hygrophila</taxon>
        <taxon>Lymnaeoidea</taxon>
        <taxon>Lymnaeidae</taxon>
        <taxon>Lymnaea</taxon>
    </lineage>
</organism>
<evidence type="ECO:0000313" key="2">
    <source>
        <dbReference type="Proteomes" id="UP001497497"/>
    </source>
</evidence>
<sequence length="69" mass="8168">MRLEMCTNNFYEMVAVVEVLMHGKVHESHQDLFLEQQFVCPGLGYYEFLKKDYLHQIISWQFSSGCFGD</sequence>
<protein>
    <submittedName>
        <fullName evidence="1">Uncharacterized protein</fullName>
    </submittedName>
</protein>
<dbReference type="InterPro" id="IPR031751">
    <property type="entry name" value="DUF4735"/>
</dbReference>
<dbReference type="EMBL" id="CAXITT010000303">
    <property type="protein sequence ID" value="CAL1538560.1"/>
    <property type="molecule type" value="Genomic_DNA"/>
</dbReference>
<name>A0AAV2I1P7_LYMST</name>